<feature type="transmembrane region" description="Helical" evidence="3">
    <location>
        <begin position="55"/>
        <end position="76"/>
    </location>
</feature>
<dbReference type="EMBL" id="CAJOBC010003942">
    <property type="protein sequence ID" value="CAF3807738.1"/>
    <property type="molecule type" value="Genomic_DNA"/>
</dbReference>
<dbReference type="AlphaFoldDB" id="A0A814JEL2"/>
<dbReference type="Proteomes" id="UP000681722">
    <property type="component" value="Unassembled WGS sequence"/>
</dbReference>
<organism evidence="4 6">
    <name type="scientific">Didymodactylos carnosus</name>
    <dbReference type="NCBI Taxonomy" id="1234261"/>
    <lineage>
        <taxon>Eukaryota</taxon>
        <taxon>Metazoa</taxon>
        <taxon>Spiralia</taxon>
        <taxon>Gnathifera</taxon>
        <taxon>Rotifera</taxon>
        <taxon>Eurotatoria</taxon>
        <taxon>Bdelloidea</taxon>
        <taxon>Philodinida</taxon>
        <taxon>Philodinidae</taxon>
        <taxon>Didymodactylos</taxon>
    </lineage>
</organism>
<keyword evidence="1" id="KW-0175">Coiled coil</keyword>
<evidence type="ECO:0000256" key="3">
    <source>
        <dbReference type="SAM" id="Phobius"/>
    </source>
</evidence>
<name>A0A814JEL2_9BILA</name>
<keyword evidence="3" id="KW-0812">Transmembrane</keyword>
<evidence type="ECO:0000256" key="2">
    <source>
        <dbReference type="SAM" id="MobiDB-lite"/>
    </source>
</evidence>
<accession>A0A814JEL2</accession>
<reference evidence="4" key="1">
    <citation type="submission" date="2021-02" db="EMBL/GenBank/DDBJ databases">
        <authorList>
            <person name="Nowell W R."/>
        </authorList>
    </citation>
    <scope>NUCLEOTIDE SEQUENCE</scope>
</reference>
<evidence type="ECO:0000313" key="5">
    <source>
        <dbReference type="EMBL" id="CAF3807738.1"/>
    </source>
</evidence>
<evidence type="ECO:0000313" key="6">
    <source>
        <dbReference type="Proteomes" id="UP000663829"/>
    </source>
</evidence>
<protein>
    <submittedName>
        <fullName evidence="4">Uncharacterized protein</fullName>
    </submittedName>
</protein>
<evidence type="ECO:0000313" key="4">
    <source>
        <dbReference type="EMBL" id="CAF1037238.1"/>
    </source>
</evidence>
<sequence length="869" mass="100283">LKELELFKINGLDQIIDIEEKKYTWQMLLNIDVIFIFGLLQIIGGVILELYSVGIGTHIAAGLISEGISDIFYTFYAVKTGYFNWSDYVLYKIKNIMMTLATVGIGGLIAKGVRYSRFGSKLVGNTGNLSKLSGKKLLDAVNTQGLNGIKNNVWKNVWGRAGIKISQGIAFGLANAGISFLSDKLLKGYCSKIISELFIKIRESIEDKKKQIYESLKNIYKKFGRQKTVKWLSEINEIFNADKWYERAYEWLKILTNTIVCGISNGINKIKQATGNYDSNYKTTLFIIAFNAVMKGTTYAKAMYNAKSQTENFIDDIIKKLEEKVKECKKEKNDHKNINEKEINDFIDKTTDEWCKTIEMKIDTDVRIKLIEPILCDGANMIIKQLEKTIKKFHEQRKENQLWKKYEHNKSKYENNKKNLTKNDNKRNENSEYKEILNKITKKYHQNLMVIMAKSKSPKLVARIVEHGGPMDMICIQAMANKIGYPIKIKNADGITFPNLICPEGYNMNNITDADCHSIEFYPGDGLNTFGHFTSSKNTNGNEIINNNNNDNNCFIYGILGGDKTTIDANEVRKSLAKEIENSRLIKDMIINGYHRYYISQFGFGSQLPDDVRKLKTMELPENFENELIGLVGKHGDRSYGMSSLSKKNVRKSEHLIPASAMERWCKVMCIRHIIETEHSQLNENEKDLLFKQLMKPESVISKEKLDKFMISREQMFTICMTYTAHHDSKTNWSSFTHKGSEKWKELNGYIDAFKNFDDNQNYLVLEKCISQYSHLFDDPKYPNVKPGVLEYLTRTMKETKFINLNQFNELKRRFQLTDIQNVNPMDHISNNHDNYETVYNVLKRSLSTSLPRKDRSRRHRSDSGIVLP</sequence>
<feature type="transmembrane region" description="Helical" evidence="3">
    <location>
        <begin position="96"/>
        <end position="113"/>
    </location>
</feature>
<feature type="coiled-coil region" evidence="1">
    <location>
        <begin position="311"/>
        <end position="341"/>
    </location>
</feature>
<evidence type="ECO:0000256" key="1">
    <source>
        <dbReference type="SAM" id="Coils"/>
    </source>
</evidence>
<proteinExistence type="predicted"/>
<dbReference type="Proteomes" id="UP000663829">
    <property type="component" value="Unassembled WGS sequence"/>
</dbReference>
<feature type="coiled-coil region" evidence="1">
    <location>
        <begin position="403"/>
        <end position="443"/>
    </location>
</feature>
<comment type="caution">
    <text evidence="4">The sequence shown here is derived from an EMBL/GenBank/DDBJ whole genome shotgun (WGS) entry which is preliminary data.</text>
</comment>
<feature type="region of interest" description="Disordered" evidence="2">
    <location>
        <begin position="850"/>
        <end position="869"/>
    </location>
</feature>
<feature type="non-terminal residue" evidence="4">
    <location>
        <position position="1"/>
    </location>
</feature>
<dbReference type="OrthoDB" id="10199278at2759"/>
<dbReference type="EMBL" id="CAJNOQ010003942">
    <property type="protein sequence ID" value="CAF1037238.1"/>
    <property type="molecule type" value="Genomic_DNA"/>
</dbReference>
<keyword evidence="3" id="KW-0472">Membrane</keyword>
<keyword evidence="3" id="KW-1133">Transmembrane helix</keyword>
<keyword evidence="6" id="KW-1185">Reference proteome</keyword>
<feature type="transmembrane region" description="Helical" evidence="3">
    <location>
        <begin position="27"/>
        <end position="48"/>
    </location>
</feature>
<gene>
    <name evidence="4" type="ORF">GPM918_LOCUS15591</name>
    <name evidence="5" type="ORF">SRO942_LOCUS15591</name>
</gene>